<sequence>MAKGKEFKVGLFMALMAAALYIGFNYLRGLDVFSPLSTYYVSYQNVSGLKKGDRVILNGLDVGSVIERKFVNDTYDAILVTLAIDKTINLTDSTYARLSQADLLGSTQIELYINPGGNKVILPGDTLKGDVDKSITELLTEEGRSAANKLTSLVDDLEDALSPFVNRKDTIALAIDNFKAFSEELAPLARQGRNSLEQIELKIEYVTDSLVAAMGGIEPLMAEYKALGEKMNAIDIEARLNKLDSVLTGTQTFLDRLNSNEGTFGKLMSDDSLYNTLNQTMADLDSLFIDLRYNPKRYMHFSIFGRKNRPPADGREIAKKKKKNR</sequence>
<keyword evidence="1" id="KW-1133">Transmembrane helix</keyword>
<gene>
    <name evidence="3" type="ORF">BFP71_08610</name>
</gene>
<dbReference type="OrthoDB" id="9769132at2"/>
<reference evidence="3 4" key="1">
    <citation type="submission" date="2016-08" db="EMBL/GenBank/DDBJ databases">
        <title>Draft genome of Fabibacter sp. strain SK-8.</title>
        <authorList>
            <person name="Wong S.-K."/>
            <person name="Hamasaki K."/>
            <person name="Yoshizawa S."/>
        </authorList>
    </citation>
    <scope>NUCLEOTIDE SEQUENCE [LARGE SCALE GENOMIC DNA]</scope>
    <source>
        <strain evidence="3 4">SK-8</strain>
    </source>
</reference>
<evidence type="ECO:0000313" key="4">
    <source>
        <dbReference type="Proteomes" id="UP000095552"/>
    </source>
</evidence>
<dbReference type="InterPro" id="IPR052336">
    <property type="entry name" value="MlaD_Phospholipid_Transporter"/>
</dbReference>
<evidence type="ECO:0000256" key="1">
    <source>
        <dbReference type="SAM" id="Phobius"/>
    </source>
</evidence>
<keyword evidence="1" id="KW-0812">Transmembrane</keyword>
<dbReference type="EMBL" id="MDGQ01000005">
    <property type="protein sequence ID" value="OEJ99623.1"/>
    <property type="molecule type" value="Genomic_DNA"/>
</dbReference>
<dbReference type="Pfam" id="PF02470">
    <property type="entry name" value="MlaD"/>
    <property type="match status" value="1"/>
</dbReference>
<comment type="caution">
    <text evidence="3">The sequence shown here is derived from an EMBL/GenBank/DDBJ whole genome shotgun (WGS) entry which is preliminary data.</text>
</comment>
<feature type="domain" description="Mce/MlaD" evidence="2">
    <location>
        <begin position="38"/>
        <end position="111"/>
    </location>
</feature>
<dbReference type="Proteomes" id="UP000095552">
    <property type="component" value="Unassembled WGS sequence"/>
</dbReference>
<protein>
    <recommendedName>
        <fullName evidence="2">Mce/MlaD domain-containing protein</fullName>
    </recommendedName>
</protein>
<dbReference type="RefSeq" id="WP_069835085.1">
    <property type="nucleotide sequence ID" value="NZ_MDGQ01000005.1"/>
</dbReference>
<keyword evidence="4" id="KW-1185">Reference proteome</keyword>
<dbReference type="STRING" id="1563681.BFP71_08610"/>
<accession>A0A1E5SKK5</accession>
<evidence type="ECO:0000259" key="2">
    <source>
        <dbReference type="Pfam" id="PF02470"/>
    </source>
</evidence>
<name>A0A1E5SKK5_9BACT</name>
<organism evidence="3 4">
    <name type="scientific">Roseivirga misakiensis</name>
    <dbReference type="NCBI Taxonomy" id="1563681"/>
    <lineage>
        <taxon>Bacteria</taxon>
        <taxon>Pseudomonadati</taxon>
        <taxon>Bacteroidota</taxon>
        <taxon>Cytophagia</taxon>
        <taxon>Cytophagales</taxon>
        <taxon>Roseivirgaceae</taxon>
        <taxon>Roseivirga</taxon>
    </lineage>
</organism>
<evidence type="ECO:0000313" key="3">
    <source>
        <dbReference type="EMBL" id="OEJ99623.1"/>
    </source>
</evidence>
<proteinExistence type="predicted"/>
<feature type="transmembrane region" description="Helical" evidence="1">
    <location>
        <begin position="7"/>
        <end position="27"/>
    </location>
</feature>
<keyword evidence="1" id="KW-0472">Membrane</keyword>
<dbReference type="InterPro" id="IPR003399">
    <property type="entry name" value="Mce/MlaD"/>
</dbReference>
<dbReference type="AlphaFoldDB" id="A0A1E5SKK5"/>
<dbReference type="PANTHER" id="PTHR33371">
    <property type="entry name" value="INTERMEMBRANE PHOSPHOLIPID TRANSPORT SYSTEM BINDING PROTEIN MLAD-RELATED"/>
    <property type="match status" value="1"/>
</dbReference>
<dbReference type="PANTHER" id="PTHR33371:SF4">
    <property type="entry name" value="INTERMEMBRANE PHOSPHOLIPID TRANSPORT SYSTEM BINDING PROTEIN MLAD"/>
    <property type="match status" value="1"/>
</dbReference>